<evidence type="ECO:0000313" key="1">
    <source>
        <dbReference type="EMBL" id="KKM97993.1"/>
    </source>
</evidence>
<proteinExistence type="predicted"/>
<name>A0A0F9LX98_9ZZZZ</name>
<comment type="caution">
    <text evidence="1">The sequence shown here is derived from an EMBL/GenBank/DDBJ whole genome shotgun (WGS) entry which is preliminary data.</text>
</comment>
<sequence length="65" mass="7725">MEDLKRSTRTKEEASELAPKECEDCNGEVKYWDETEEEIVFQCTGCKRYYSIPLDPNKLTIYFSY</sequence>
<gene>
    <name evidence="1" type="ORF">LCGC14_1162410</name>
</gene>
<dbReference type="AlphaFoldDB" id="A0A0F9LX98"/>
<accession>A0A0F9LX98</accession>
<dbReference type="EMBL" id="LAZR01005681">
    <property type="protein sequence ID" value="KKM97993.1"/>
    <property type="molecule type" value="Genomic_DNA"/>
</dbReference>
<protein>
    <submittedName>
        <fullName evidence="1">Uncharacterized protein</fullName>
    </submittedName>
</protein>
<reference evidence="1" key="1">
    <citation type="journal article" date="2015" name="Nature">
        <title>Complex archaea that bridge the gap between prokaryotes and eukaryotes.</title>
        <authorList>
            <person name="Spang A."/>
            <person name="Saw J.H."/>
            <person name="Jorgensen S.L."/>
            <person name="Zaremba-Niedzwiedzka K."/>
            <person name="Martijn J."/>
            <person name="Lind A.E."/>
            <person name="van Eijk R."/>
            <person name="Schleper C."/>
            <person name="Guy L."/>
            <person name="Ettema T.J."/>
        </authorList>
    </citation>
    <scope>NUCLEOTIDE SEQUENCE</scope>
</reference>
<organism evidence="1">
    <name type="scientific">marine sediment metagenome</name>
    <dbReference type="NCBI Taxonomy" id="412755"/>
    <lineage>
        <taxon>unclassified sequences</taxon>
        <taxon>metagenomes</taxon>
        <taxon>ecological metagenomes</taxon>
    </lineage>
</organism>